<dbReference type="PANTHER" id="PTHR43572">
    <property type="entry name" value="CHAPERONE PROTEIN CLPD, CHLOROPLASTIC"/>
    <property type="match status" value="1"/>
</dbReference>
<gene>
    <name evidence="1" type="ORF">F2Q68_00006683</name>
    <name evidence="2" type="ORF">F2Q70_00013651</name>
</gene>
<dbReference type="Proteomes" id="UP000712281">
    <property type="component" value="Unassembled WGS sequence"/>
</dbReference>
<name>A0A8S9M8A3_BRACR</name>
<comment type="caution">
    <text evidence="2">The sequence shown here is derived from an EMBL/GenBank/DDBJ whole genome shotgun (WGS) entry which is preliminary data.</text>
</comment>
<proteinExistence type="predicted"/>
<sequence>MLKINLKTSKASEAYEELEKALKNGEKVVVLIEGVDLADDRFMELLVDRVEAGKSGDLDDSQGKKSHMIFLLTREDDECEHNEHVVIPMVLKCKKLSSGLVNNKRKPESDAVSTMVKMKNPRIQEEEDVACDISNIKKEFSRQLSFGSNALDLNLRVEAAEQEEEAAAKSATQEQWVKDVFQTGLVTVKNGGKEGISVINLCLRGIDMIDQGEVYEEEGFMGTCLPNTIQVFFVD</sequence>
<dbReference type="EMBL" id="QGKY02000089">
    <property type="protein sequence ID" value="KAF2614677.1"/>
    <property type="molecule type" value="Genomic_DNA"/>
</dbReference>
<dbReference type="InterPro" id="IPR051650">
    <property type="entry name" value="SL_signaling_regulator"/>
</dbReference>
<evidence type="ECO:0000313" key="1">
    <source>
        <dbReference type="EMBL" id="KAF2582387.1"/>
    </source>
</evidence>
<organism evidence="2">
    <name type="scientific">Brassica cretica</name>
    <name type="common">Mustard</name>
    <dbReference type="NCBI Taxonomy" id="69181"/>
    <lineage>
        <taxon>Eukaryota</taxon>
        <taxon>Viridiplantae</taxon>
        <taxon>Streptophyta</taxon>
        <taxon>Embryophyta</taxon>
        <taxon>Tracheophyta</taxon>
        <taxon>Spermatophyta</taxon>
        <taxon>Magnoliopsida</taxon>
        <taxon>eudicotyledons</taxon>
        <taxon>Gunneridae</taxon>
        <taxon>Pentapetalae</taxon>
        <taxon>rosids</taxon>
        <taxon>malvids</taxon>
        <taxon>Brassicales</taxon>
        <taxon>Brassicaceae</taxon>
        <taxon>Brassiceae</taxon>
        <taxon>Brassica</taxon>
    </lineage>
</organism>
<dbReference type="EMBL" id="QGKW02001660">
    <property type="protein sequence ID" value="KAF2582387.1"/>
    <property type="molecule type" value="Genomic_DNA"/>
</dbReference>
<reference evidence="2" key="1">
    <citation type="submission" date="2019-12" db="EMBL/GenBank/DDBJ databases">
        <title>Genome sequencing and annotation of Brassica cretica.</title>
        <authorList>
            <person name="Studholme D.J."/>
            <person name="Sarris P.F."/>
        </authorList>
    </citation>
    <scope>NUCLEOTIDE SEQUENCE</scope>
    <source>
        <strain evidence="1">PFS-001/15</strain>
        <strain evidence="2">PFS-102/07</strain>
        <tissue evidence="2">Leaf</tissue>
    </source>
</reference>
<dbReference type="AlphaFoldDB" id="A0A8S9M8A3"/>
<protein>
    <submittedName>
        <fullName evidence="2">Uncharacterized protein</fullName>
    </submittedName>
</protein>
<accession>A0A8S9M8A3</accession>
<evidence type="ECO:0000313" key="2">
    <source>
        <dbReference type="EMBL" id="KAF2614677.1"/>
    </source>
</evidence>
<dbReference type="PANTHER" id="PTHR43572:SF29">
    <property type="entry name" value="PROTEIN SMAX1-LIKE 4"/>
    <property type="match status" value="1"/>
</dbReference>